<gene>
    <name evidence="1" type="ORF">AVDCRST_MAG84-747</name>
</gene>
<evidence type="ECO:0000313" key="1">
    <source>
        <dbReference type="EMBL" id="CAA9310554.1"/>
    </source>
</evidence>
<name>A0A6J4KP49_9CYAN</name>
<dbReference type="EMBL" id="CADCTZ010000109">
    <property type="protein sequence ID" value="CAA9310554.1"/>
    <property type="molecule type" value="Genomic_DNA"/>
</dbReference>
<accession>A0A6J4KP49</accession>
<proteinExistence type="predicted"/>
<sequence length="108" mass="11468">MTYREPIVQNPRREIAIVIGAGGRESDTSLLGKDFPLSPGADNRGRTRVSALRLFQDFTQRGERDVLAARSQFSLGVGAFGATVSNSGSDSQFLAWGGHIALGAVVCS</sequence>
<protein>
    <submittedName>
        <fullName evidence="1">Uncharacterized protein</fullName>
    </submittedName>
</protein>
<dbReference type="AlphaFoldDB" id="A0A6J4KP49"/>
<reference evidence="1" key="1">
    <citation type="submission" date="2020-02" db="EMBL/GenBank/DDBJ databases">
        <authorList>
            <person name="Meier V. D."/>
        </authorList>
    </citation>
    <scope>NUCLEOTIDE SEQUENCE</scope>
    <source>
        <strain evidence="1">AVDCRST_MAG84</strain>
    </source>
</reference>
<dbReference type="Gene3D" id="2.40.160.50">
    <property type="entry name" value="membrane protein fhac: a member of the omp85/tpsb transporter family"/>
    <property type="match status" value="1"/>
</dbReference>
<organism evidence="1">
    <name type="scientific">uncultured Microcoleus sp</name>
    <dbReference type="NCBI Taxonomy" id="259945"/>
    <lineage>
        <taxon>Bacteria</taxon>
        <taxon>Bacillati</taxon>
        <taxon>Cyanobacteriota</taxon>
        <taxon>Cyanophyceae</taxon>
        <taxon>Oscillatoriophycideae</taxon>
        <taxon>Oscillatoriales</taxon>
        <taxon>Microcoleaceae</taxon>
        <taxon>Microcoleus</taxon>
        <taxon>environmental samples</taxon>
    </lineage>
</organism>